<keyword evidence="2" id="KW-1133">Transmembrane helix</keyword>
<keyword evidence="2" id="KW-0472">Membrane</keyword>
<name>A0A917ZYK2_9ACTN</name>
<reference evidence="3" key="2">
    <citation type="submission" date="2020-09" db="EMBL/GenBank/DDBJ databases">
        <authorList>
            <person name="Sun Q."/>
            <person name="Zhou Y."/>
        </authorList>
    </citation>
    <scope>NUCLEOTIDE SEQUENCE</scope>
    <source>
        <strain evidence="3">CGMCC 4.7201</strain>
    </source>
</reference>
<dbReference type="InterPro" id="IPR046051">
    <property type="entry name" value="DUF6009"/>
</dbReference>
<sequence>MDVTALLRITPTGRTAPGPVPNDGLLLLLFLVVVVFVAAQHLHARDTDPRSLYATGAPAEAVDPRTLAAGSKGRKTERSECGPPSSAMQAWLMRVRTCSTWGEGVVRLAEGYGLDPLEEGLQPGSR</sequence>
<evidence type="ECO:0000256" key="1">
    <source>
        <dbReference type="SAM" id="MobiDB-lite"/>
    </source>
</evidence>
<comment type="caution">
    <text evidence="3">The sequence shown here is derived from an EMBL/GenBank/DDBJ whole genome shotgun (WGS) entry which is preliminary data.</text>
</comment>
<dbReference type="Proteomes" id="UP000641932">
    <property type="component" value="Unassembled WGS sequence"/>
</dbReference>
<evidence type="ECO:0000313" key="4">
    <source>
        <dbReference type="Proteomes" id="UP000641932"/>
    </source>
</evidence>
<evidence type="ECO:0000313" key="3">
    <source>
        <dbReference type="EMBL" id="GGP00738.1"/>
    </source>
</evidence>
<dbReference type="AlphaFoldDB" id="A0A917ZYK2"/>
<accession>A0A917ZYK2</accession>
<evidence type="ECO:0000256" key="2">
    <source>
        <dbReference type="SAM" id="Phobius"/>
    </source>
</evidence>
<dbReference type="Pfam" id="PF19472">
    <property type="entry name" value="DUF6009"/>
    <property type="match status" value="1"/>
</dbReference>
<dbReference type="EMBL" id="BMMS01000064">
    <property type="protein sequence ID" value="GGP00738.1"/>
    <property type="molecule type" value="Genomic_DNA"/>
</dbReference>
<reference evidence="3" key="1">
    <citation type="journal article" date="2014" name="Int. J. Syst. Evol. Microbiol.">
        <title>Complete genome sequence of Corynebacterium casei LMG S-19264T (=DSM 44701T), isolated from a smear-ripened cheese.</title>
        <authorList>
            <consortium name="US DOE Joint Genome Institute (JGI-PGF)"/>
            <person name="Walter F."/>
            <person name="Albersmeier A."/>
            <person name="Kalinowski J."/>
            <person name="Ruckert C."/>
        </authorList>
    </citation>
    <scope>NUCLEOTIDE SEQUENCE</scope>
    <source>
        <strain evidence="3">CGMCC 4.7201</strain>
    </source>
</reference>
<gene>
    <name evidence="3" type="ORF">GCM10012280_70150</name>
</gene>
<keyword evidence="2" id="KW-0812">Transmembrane</keyword>
<proteinExistence type="predicted"/>
<organism evidence="3 4">
    <name type="scientific">Wenjunlia tyrosinilytica</name>
    <dbReference type="NCBI Taxonomy" id="1544741"/>
    <lineage>
        <taxon>Bacteria</taxon>
        <taxon>Bacillati</taxon>
        <taxon>Actinomycetota</taxon>
        <taxon>Actinomycetes</taxon>
        <taxon>Kitasatosporales</taxon>
        <taxon>Streptomycetaceae</taxon>
        <taxon>Wenjunlia</taxon>
    </lineage>
</organism>
<feature type="region of interest" description="Disordered" evidence="1">
    <location>
        <begin position="63"/>
        <end position="85"/>
    </location>
</feature>
<feature type="transmembrane region" description="Helical" evidence="2">
    <location>
        <begin position="24"/>
        <end position="42"/>
    </location>
</feature>
<keyword evidence="4" id="KW-1185">Reference proteome</keyword>
<protein>
    <submittedName>
        <fullName evidence="3">Uncharacterized protein</fullName>
    </submittedName>
</protein>
<dbReference type="RefSeq" id="WP_229699027.1">
    <property type="nucleotide sequence ID" value="NZ_BMMS01000064.1"/>
</dbReference>